<dbReference type="GO" id="GO:0071555">
    <property type="term" value="P:cell wall organization"/>
    <property type="evidence" value="ECO:0007669"/>
    <property type="project" value="UniProtKB-UniRule"/>
</dbReference>
<dbReference type="AlphaFoldDB" id="A0A1F5BI04"/>
<comment type="pathway">
    <text evidence="1 6">Cell wall biogenesis; peptidoglycan biosynthesis.</text>
</comment>
<dbReference type="Pfam" id="PF03734">
    <property type="entry name" value="YkuD"/>
    <property type="match status" value="1"/>
</dbReference>
<dbReference type="PROSITE" id="PS52029">
    <property type="entry name" value="LD_TPASE"/>
    <property type="match status" value="1"/>
</dbReference>
<dbReference type="EMBL" id="MEYN01000030">
    <property type="protein sequence ID" value="OGD30239.1"/>
    <property type="molecule type" value="Genomic_DNA"/>
</dbReference>
<keyword evidence="2" id="KW-0808">Transferase</keyword>
<evidence type="ECO:0000256" key="3">
    <source>
        <dbReference type="ARBA" id="ARBA00022960"/>
    </source>
</evidence>
<dbReference type="PANTHER" id="PTHR30582">
    <property type="entry name" value="L,D-TRANSPEPTIDASE"/>
    <property type="match status" value="1"/>
</dbReference>
<accession>A0A1F5BI04</accession>
<dbReference type="PANTHER" id="PTHR30582:SF2">
    <property type="entry name" value="L,D-TRANSPEPTIDASE YCIB-RELATED"/>
    <property type="match status" value="1"/>
</dbReference>
<sequence>MVFGGPISSAAPKCLDKRKFWRTCKTPTGDFKILAVDRDHYSSIYKDPTGKPVPMPYAMMFYQSSRGIAYWLHGGALPGYRASHGCIRLWKEDAQKLCEWFNPDCSQNKKIEWLKNAPKVKVVDSLKNSA</sequence>
<evidence type="ECO:0000256" key="4">
    <source>
        <dbReference type="ARBA" id="ARBA00022984"/>
    </source>
</evidence>
<dbReference type="Proteomes" id="UP000179184">
    <property type="component" value="Unassembled WGS sequence"/>
</dbReference>
<keyword evidence="3 6" id="KW-0133">Cell shape</keyword>
<dbReference type="CDD" id="cd16913">
    <property type="entry name" value="YkuD_like"/>
    <property type="match status" value="1"/>
</dbReference>
<gene>
    <name evidence="8" type="ORF">A2W60_00075</name>
</gene>
<dbReference type="InterPro" id="IPR038063">
    <property type="entry name" value="Transpep_catalytic_dom"/>
</dbReference>
<evidence type="ECO:0000259" key="7">
    <source>
        <dbReference type="PROSITE" id="PS52029"/>
    </source>
</evidence>
<evidence type="ECO:0000313" key="9">
    <source>
        <dbReference type="Proteomes" id="UP000179184"/>
    </source>
</evidence>
<comment type="caution">
    <text evidence="8">The sequence shown here is derived from an EMBL/GenBank/DDBJ whole genome shotgun (WGS) entry which is preliminary data.</text>
</comment>
<feature type="active site" description="Nucleophile" evidence="6">
    <location>
        <position position="86"/>
    </location>
</feature>
<protein>
    <recommendedName>
        <fullName evidence="7">L,D-TPase catalytic domain-containing protein</fullName>
    </recommendedName>
</protein>
<name>A0A1F5BI04_9BACT</name>
<evidence type="ECO:0000256" key="1">
    <source>
        <dbReference type="ARBA" id="ARBA00004752"/>
    </source>
</evidence>
<dbReference type="GO" id="GO:0005576">
    <property type="term" value="C:extracellular region"/>
    <property type="evidence" value="ECO:0007669"/>
    <property type="project" value="TreeGrafter"/>
</dbReference>
<organism evidence="8 9">
    <name type="scientific">Candidatus Azambacteria bacterium RIFCSPHIGHO2_02_46_12</name>
    <dbReference type="NCBI Taxonomy" id="1797295"/>
    <lineage>
        <taxon>Bacteria</taxon>
        <taxon>Candidatus Azamiibacteriota</taxon>
    </lineage>
</organism>
<keyword evidence="4 6" id="KW-0573">Peptidoglycan synthesis</keyword>
<dbReference type="InterPro" id="IPR050979">
    <property type="entry name" value="LD-transpeptidase"/>
</dbReference>
<dbReference type="GO" id="GO:0008360">
    <property type="term" value="P:regulation of cell shape"/>
    <property type="evidence" value="ECO:0007669"/>
    <property type="project" value="UniProtKB-UniRule"/>
</dbReference>
<evidence type="ECO:0000256" key="2">
    <source>
        <dbReference type="ARBA" id="ARBA00022679"/>
    </source>
</evidence>
<dbReference type="UniPathway" id="UPA00219"/>
<reference evidence="8 9" key="1">
    <citation type="journal article" date="2016" name="Nat. Commun.">
        <title>Thousands of microbial genomes shed light on interconnected biogeochemical processes in an aquifer system.</title>
        <authorList>
            <person name="Anantharaman K."/>
            <person name="Brown C.T."/>
            <person name="Hug L.A."/>
            <person name="Sharon I."/>
            <person name="Castelle C.J."/>
            <person name="Probst A.J."/>
            <person name="Thomas B.C."/>
            <person name="Singh A."/>
            <person name="Wilkins M.J."/>
            <person name="Karaoz U."/>
            <person name="Brodie E.L."/>
            <person name="Williams K.H."/>
            <person name="Hubbard S.S."/>
            <person name="Banfield J.F."/>
        </authorList>
    </citation>
    <scope>NUCLEOTIDE SEQUENCE [LARGE SCALE GENOMIC DNA]</scope>
</reference>
<feature type="active site" description="Proton donor/acceptor" evidence="6">
    <location>
        <position position="73"/>
    </location>
</feature>
<proteinExistence type="predicted"/>
<dbReference type="SUPFAM" id="SSF141523">
    <property type="entry name" value="L,D-transpeptidase catalytic domain-like"/>
    <property type="match status" value="1"/>
</dbReference>
<dbReference type="Gene3D" id="2.40.440.10">
    <property type="entry name" value="L,D-transpeptidase catalytic domain-like"/>
    <property type="match status" value="1"/>
</dbReference>
<dbReference type="GO" id="GO:0016740">
    <property type="term" value="F:transferase activity"/>
    <property type="evidence" value="ECO:0007669"/>
    <property type="project" value="UniProtKB-KW"/>
</dbReference>
<dbReference type="InterPro" id="IPR005490">
    <property type="entry name" value="LD_TPept_cat_dom"/>
</dbReference>
<evidence type="ECO:0000256" key="6">
    <source>
        <dbReference type="PROSITE-ProRule" id="PRU01373"/>
    </source>
</evidence>
<evidence type="ECO:0000256" key="5">
    <source>
        <dbReference type="ARBA" id="ARBA00023316"/>
    </source>
</evidence>
<dbReference type="GO" id="GO:0018104">
    <property type="term" value="P:peptidoglycan-protein cross-linking"/>
    <property type="evidence" value="ECO:0007669"/>
    <property type="project" value="TreeGrafter"/>
</dbReference>
<feature type="domain" description="L,D-TPase catalytic" evidence="7">
    <location>
        <begin position="1"/>
        <end position="114"/>
    </location>
</feature>
<evidence type="ECO:0000313" key="8">
    <source>
        <dbReference type="EMBL" id="OGD30239.1"/>
    </source>
</evidence>
<keyword evidence="5 6" id="KW-0961">Cell wall biogenesis/degradation</keyword>
<dbReference type="GO" id="GO:0071972">
    <property type="term" value="F:peptidoglycan L,D-transpeptidase activity"/>
    <property type="evidence" value="ECO:0007669"/>
    <property type="project" value="TreeGrafter"/>
</dbReference>